<evidence type="ECO:0000313" key="2">
    <source>
        <dbReference type="Proteomes" id="UP001218218"/>
    </source>
</evidence>
<dbReference type="EMBL" id="JARIHO010000008">
    <property type="protein sequence ID" value="KAJ7356467.1"/>
    <property type="molecule type" value="Genomic_DNA"/>
</dbReference>
<evidence type="ECO:0000313" key="1">
    <source>
        <dbReference type="EMBL" id="KAJ7356467.1"/>
    </source>
</evidence>
<organism evidence="1 2">
    <name type="scientific">Mycena albidolilacea</name>
    <dbReference type="NCBI Taxonomy" id="1033008"/>
    <lineage>
        <taxon>Eukaryota</taxon>
        <taxon>Fungi</taxon>
        <taxon>Dikarya</taxon>
        <taxon>Basidiomycota</taxon>
        <taxon>Agaricomycotina</taxon>
        <taxon>Agaricomycetes</taxon>
        <taxon>Agaricomycetidae</taxon>
        <taxon>Agaricales</taxon>
        <taxon>Marasmiineae</taxon>
        <taxon>Mycenaceae</taxon>
        <taxon>Mycena</taxon>
    </lineage>
</organism>
<keyword evidence="2" id="KW-1185">Reference proteome</keyword>
<reference evidence="1" key="1">
    <citation type="submission" date="2023-03" db="EMBL/GenBank/DDBJ databases">
        <title>Massive genome expansion in bonnet fungi (Mycena s.s.) driven by repeated elements and novel gene families across ecological guilds.</title>
        <authorList>
            <consortium name="Lawrence Berkeley National Laboratory"/>
            <person name="Harder C.B."/>
            <person name="Miyauchi S."/>
            <person name="Viragh M."/>
            <person name="Kuo A."/>
            <person name="Thoen E."/>
            <person name="Andreopoulos B."/>
            <person name="Lu D."/>
            <person name="Skrede I."/>
            <person name="Drula E."/>
            <person name="Henrissat B."/>
            <person name="Morin E."/>
            <person name="Kohler A."/>
            <person name="Barry K."/>
            <person name="LaButti K."/>
            <person name="Morin E."/>
            <person name="Salamov A."/>
            <person name="Lipzen A."/>
            <person name="Mereny Z."/>
            <person name="Hegedus B."/>
            <person name="Baldrian P."/>
            <person name="Stursova M."/>
            <person name="Weitz H."/>
            <person name="Taylor A."/>
            <person name="Grigoriev I.V."/>
            <person name="Nagy L.G."/>
            <person name="Martin F."/>
            <person name="Kauserud H."/>
        </authorList>
    </citation>
    <scope>NUCLEOTIDE SEQUENCE</scope>
    <source>
        <strain evidence="1">CBHHK002</strain>
    </source>
</reference>
<name>A0AAD7AE70_9AGAR</name>
<accession>A0AAD7AE70</accession>
<dbReference type="AlphaFoldDB" id="A0AAD7AE70"/>
<proteinExistence type="predicted"/>
<comment type="caution">
    <text evidence="1">The sequence shown here is derived from an EMBL/GenBank/DDBJ whole genome shotgun (WGS) entry which is preliminary data.</text>
</comment>
<sequence>MSSLSISRLSAKPILDLKKMKKLTAQLPETIPLASDADDIVRVITTLHGIDNSTVADSVKARGQSLPTPFPRPAIIHRTSAPARLPLNSCLRRIPVDAPPATISTSSARLPPLLLSSVDPAIFS</sequence>
<dbReference type="Proteomes" id="UP001218218">
    <property type="component" value="Unassembled WGS sequence"/>
</dbReference>
<gene>
    <name evidence="1" type="ORF">DFH08DRAFT_953814</name>
</gene>
<protein>
    <submittedName>
        <fullName evidence="1">Uncharacterized protein</fullName>
    </submittedName>
</protein>